<gene>
    <name evidence="4" type="ORF">SAMN04489834_2017</name>
</gene>
<evidence type="ECO:0000313" key="4">
    <source>
        <dbReference type="EMBL" id="SDS72278.1"/>
    </source>
</evidence>
<name>A0A1H1UIG9_9MICO</name>
<dbReference type="SUPFAM" id="SSF55469">
    <property type="entry name" value="FMN-dependent nitroreductase-like"/>
    <property type="match status" value="1"/>
</dbReference>
<dbReference type="AlphaFoldDB" id="A0A1H1UIG9"/>
<dbReference type="Pfam" id="PF00881">
    <property type="entry name" value="Nitroreductase"/>
    <property type="match status" value="1"/>
</dbReference>
<evidence type="ECO:0000256" key="2">
    <source>
        <dbReference type="ARBA" id="ARBA00023002"/>
    </source>
</evidence>
<keyword evidence="2" id="KW-0560">Oxidoreductase</keyword>
<dbReference type="STRING" id="412690.SAMN04489834_2017"/>
<comment type="similarity">
    <text evidence="1">Belongs to the nitroreductase family.</text>
</comment>
<reference evidence="5" key="1">
    <citation type="submission" date="2016-10" db="EMBL/GenBank/DDBJ databases">
        <authorList>
            <person name="Varghese N."/>
            <person name="Submissions S."/>
        </authorList>
    </citation>
    <scope>NUCLEOTIDE SEQUENCE [LARGE SCALE GENOMIC DNA]</scope>
    <source>
        <strain evidence="5">DSM 21772</strain>
    </source>
</reference>
<evidence type="ECO:0000256" key="1">
    <source>
        <dbReference type="ARBA" id="ARBA00007118"/>
    </source>
</evidence>
<sequence>MDFQDIVTGRRMVRSYTADPVDAAAIDRMLRNAVRAPNAGFTQGWAFLVLDTPADLDRFWGSTSPGGPAAGSSRWLTGMRSAPVVIVPLSSKEQYVRRYAEPDKGWSDAEEPRWGVPYWHVDAGMASLLVLQTAVDEGLGGCFFGIPREQVPAFRAEFGIPGEYAPVGAITIGHPDPHRAPGGSPTRRARKHVDDVVHRGGWRRRGTGLHPDGKIYS</sequence>
<evidence type="ECO:0000313" key="5">
    <source>
        <dbReference type="Proteomes" id="UP000181956"/>
    </source>
</evidence>
<dbReference type="OrthoDB" id="3358989at2"/>
<evidence type="ECO:0000259" key="3">
    <source>
        <dbReference type="Pfam" id="PF00881"/>
    </source>
</evidence>
<proteinExistence type="inferred from homology"/>
<feature type="domain" description="Nitroreductase" evidence="3">
    <location>
        <begin position="8"/>
        <end position="174"/>
    </location>
</feature>
<dbReference type="GO" id="GO:0016491">
    <property type="term" value="F:oxidoreductase activity"/>
    <property type="evidence" value="ECO:0007669"/>
    <property type="project" value="UniProtKB-KW"/>
</dbReference>
<keyword evidence="5" id="KW-1185">Reference proteome</keyword>
<dbReference type="RefSeq" id="WP_083363919.1">
    <property type="nucleotide sequence ID" value="NZ_LT629742.1"/>
</dbReference>
<dbReference type="EMBL" id="LT629742">
    <property type="protein sequence ID" value="SDS72278.1"/>
    <property type="molecule type" value="Genomic_DNA"/>
</dbReference>
<dbReference type="Proteomes" id="UP000181956">
    <property type="component" value="Chromosome I"/>
</dbReference>
<dbReference type="CDD" id="cd02062">
    <property type="entry name" value="Nitro_FMN_reductase"/>
    <property type="match status" value="1"/>
</dbReference>
<dbReference type="PANTHER" id="PTHR43673">
    <property type="entry name" value="NAD(P)H NITROREDUCTASE YDGI-RELATED"/>
    <property type="match status" value="1"/>
</dbReference>
<protein>
    <submittedName>
        <fullName evidence="4">Nitroreductase</fullName>
    </submittedName>
</protein>
<dbReference type="Gene3D" id="3.40.109.10">
    <property type="entry name" value="NADH Oxidase"/>
    <property type="match status" value="1"/>
</dbReference>
<dbReference type="InterPro" id="IPR000415">
    <property type="entry name" value="Nitroreductase-like"/>
</dbReference>
<dbReference type="InterPro" id="IPR029479">
    <property type="entry name" value="Nitroreductase"/>
</dbReference>
<dbReference type="PANTHER" id="PTHR43673:SF10">
    <property type="entry name" value="NADH DEHYDROGENASE_NAD(P)H NITROREDUCTASE XCC3605-RELATED"/>
    <property type="match status" value="1"/>
</dbReference>
<organism evidence="4 5">
    <name type="scientific">Microterricola viridarii</name>
    <dbReference type="NCBI Taxonomy" id="412690"/>
    <lineage>
        <taxon>Bacteria</taxon>
        <taxon>Bacillati</taxon>
        <taxon>Actinomycetota</taxon>
        <taxon>Actinomycetes</taxon>
        <taxon>Micrococcales</taxon>
        <taxon>Microbacteriaceae</taxon>
        <taxon>Microterricola</taxon>
    </lineage>
</organism>
<accession>A0A1H1UIG9</accession>